<evidence type="ECO:0000313" key="4">
    <source>
        <dbReference type="Proteomes" id="UP000233469"/>
    </source>
</evidence>
<dbReference type="Pfam" id="PF08238">
    <property type="entry name" value="Sel1"/>
    <property type="match status" value="17"/>
</dbReference>
<dbReference type="InterPro" id="IPR006597">
    <property type="entry name" value="Sel1-like"/>
</dbReference>
<dbReference type="PROSITE" id="PS50011">
    <property type="entry name" value="PROTEIN_KINASE_DOM"/>
    <property type="match status" value="1"/>
</dbReference>
<comment type="caution">
    <text evidence="3">The sequence shown here is derived from an EMBL/GenBank/DDBJ whole genome shotgun (WGS) entry which is preliminary data.</text>
</comment>
<dbReference type="EMBL" id="LLXL01000186">
    <property type="protein sequence ID" value="PKK76399.1"/>
    <property type="molecule type" value="Genomic_DNA"/>
</dbReference>
<dbReference type="InterPro" id="IPR050767">
    <property type="entry name" value="Sel1_AlgK"/>
</dbReference>
<dbReference type="InterPro" id="IPR011009">
    <property type="entry name" value="Kinase-like_dom_sf"/>
</dbReference>
<dbReference type="SMART" id="SM00220">
    <property type="entry name" value="S_TKc"/>
    <property type="match status" value="1"/>
</dbReference>
<evidence type="ECO:0000256" key="1">
    <source>
        <dbReference type="ARBA" id="ARBA00038101"/>
    </source>
</evidence>
<dbReference type="Proteomes" id="UP000233469">
    <property type="component" value="Unassembled WGS sequence"/>
</dbReference>
<proteinExistence type="inferred from homology"/>
<dbReference type="Gene3D" id="1.10.510.10">
    <property type="entry name" value="Transferase(Phosphotransferase) domain 1"/>
    <property type="match status" value="1"/>
</dbReference>
<dbReference type="SUPFAM" id="SSF56112">
    <property type="entry name" value="Protein kinase-like (PK-like)"/>
    <property type="match status" value="1"/>
</dbReference>
<dbReference type="PANTHER" id="PTHR11102:SF160">
    <property type="entry name" value="ERAD-ASSOCIATED E3 UBIQUITIN-PROTEIN LIGASE COMPONENT HRD3"/>
    <property type="match status" value="1"/>
</dbReference>
<dbReference type="Pfam" id="PF07714">
    <property type="entry name" value="PK_Tyr_Ser-Thr"/>
    <property type="match status" value="1"/>
</dbReference>
<dbReference type="VEuPathDB" id="FungiDB:FUN_014385"/>
<dbReference type="Gene3D" id="1.25.40.10">
    <property type="entry name" value="Tetratricopeptide repeat domain"/>
    <property type="match status" value="4"/>
</dbReference>
<dbReference type="GO" id="GO:0005524">
    <property type="term" value="F:ATP binding"/>
    <property type="evidence" value="ECO:0007669"/>
    <property type="project" value="InterPro"/>
</dbReference>
<reference evidence="3 4" key="2">
    <citation type="submission" date="2017-10" db="EMBL/GenBank/DDBJ databases">
        <title>Extensive intraspecific genome diversity in a model arbuscular mycorrhizal fungus.</title>
        <authorList>
            <person name="Chen E.C.H."/>
            <person name="Morin E."/>
            <person name="Baudet D."/>
            <person name="Noel J."/>
            <person name="Ndikumana S."/>
            <person name="Charron P."/>
            <person name="St-Onge C."/>
            <person name="Giorgi J."/>
            <person name="Grigoriev I.V."/>
            <person name="Roux C."/>
            <person name="Martin F.M."/>
            <person name="Corradi N."/>
        </authorList>
    </citation>
    <scope>NUCLEOTIDE SEQUENCE [LARGE SCALE GENOMIC DNA]</scope>
    <source>
        <strain evidence="3 4">C2</strain>
    </source>
</reference>
<organism evidence="3 4">
    <name type="scientific">Rhizophagus irregularis</name>
    <dbReference type="NCBI Taxonomy" id="588596"/>
    <lineage>
        <taxon>Eukaryota</taxon>
        <taxon>Fungi</taxon>
        <taxon>Fungi incertae sedis</taxon>
        <taxon>Mucoromycota</taxon>
        <taxon>Glomeromycotina</taxon>
        <taxon>Glomeromycetes</taxon>
        <taxon>Glomerales</taxon>
        <taxon>Glomeraceae</taxon>
        <taxon>Rhizophagus</taxon>
    </lineage>
</organism>
<feature type="domain" description="Protein kinase" evidence="2">
    <location>
        <begin position="35"/>
        <end position="298"/>
    </location>
</feature>
<dbReference type="VEuPathDB" id="FungiDB:RhiirA1_450380"/>
<reference evidence="3 4" key="1">
    <citation type="submission" date="2016-04" db="EMBL/GenBank/DDBJ databases">
        <title>Genome analyses suggest a sexual origin of heterokaryosis in a supposedly ancient asexual fungus.</title>
        <authorList>
            <person name="Ropars J."/>
            <person name="Sedzielewska K."/>
            <person name="Noel J."/>
            <person name="Charron P."/>
            <person name="Farinelli L."/>
            <person name="Marton T."/>
            <person name="Kruger M."/>
            <person name="Pelin A."/>
            <person name="Brachmann A."/>
            <person name="Corradi N."/>
        </authorList>
    </citation>
    <scope>NUCLEOTIDE SEQUENCE [LARGE SCALE GENOMIC DNA]</scope>
    <source>
        <strain evidence="3 4">C2</strain>
    </source>
</reference>
<dbReference type="PANTHER" id="PTHR11102">
    <property type="entry name" value="SEL-1-LIKE PROTEIN"/>
    <property type="match status" value="1"/>
</dbReference>
<dbReference type="AlphaFoldDB" id="A0A2N1NRA1"/>
<gene>
    <name evidence="3" type="ORF">RhiirC2_772552</name>
</gene>
<dbReference type="InterPro" id="IPR011990">
    <property type="entry name" value="TPR-like_helical_dom_sf"/>
</dbReference>
<comment type="similarity">
    <text evidence="1">Belongs to the sel-1 family.</text>
</comment>
<dbReference type="SUPFAM" id="SSF81901">
    <property type="entry name" value="HCP-like"/>
    <property type="match status" value="4"/>
</dbReference>
<dbReference type="InterPro" id="IPR000719">
    <property type="entry name" value="Prot_kinase_dom"/>
</dbReference>
<accession>A0A2N1NRA1</accession>
<dbReference type="VEuPathDB" id="FungiDB:RhiirFUN_011569"/>
<protein>
    <recommendedName>
        <fullName evidence="2">Protein kinase domain-containing protein</fullName>
    </recommendedName>
</protein>
<dbReference type="SMART" id="SM00671">
    <property type="entry name" value="SEL1"/>
    <property type="match status" value="17"/>
</dbReference>
<dbReference type="InterPro" id="IPR001245">
    <property type="entry name" value="Ser-Thr/Tyr_kinase_cat_dom"/>
</dbReference>
<dbReference type="PRINTS" id="PR00109">
    <property type="entry name" value="TYRKINASE"/>
</dbReference>
<name>A0A2N1NRA1_9GLOM</name>
<evidence type="ECO:0000313" key="3">
    <source>
        <dbReference type="EMBL" id="PKK76399.1"/>
    </source>
</evidence>
<sequence>MTNFPNENNESDFYTNWLEESIIGDYLNYYEYSNLKNLQLLAGGGFGRVYTANWKDSDVTYAIKVFNNYKSSLKEIVNEIKLHKRIGLHPNIVQFCGITKIESDTIHQSIKYSLVLEYADSGTLETYLCKHFNELDWNDKCKFAFQLTKAVAWMHGYDIIHRDLHANNVLVHQKNIKLTDFGLSRKISEASSNASIFGMIPYIDPKRLDSRNRCYQLNKKSDIYSIGVLMWQISSGRKPFHNEAYDVTLALGILCGKREKSVEGTPKKYSNLYKGCWKLEENERPKLKEVVSILRTMIDPEVINASNVKEENYLITEETIMNDNFKSNESIGNIDVNSGLAIGSNESSKNMDLYRGSAVESNESSENIRDIAREDTSSTSLLNENSCSSNEVFKNDKNAFDLVKKFAEENYIDAQYQLGYYYDKGIGTEIDKNMAFQLYLRAANNGNDDALYELSLLYESGEGVDKDEEEAFKLIKELAEKDHVNAMFILGNYYKKGTGTEMDKKMAFQSYKKAAENGNDDALYELSLLYESGEGVDKNEKEAFKLIKKLAKKDHINAIFQLGNYYKKGIGTKKDKNMAFQLYEKAAEYGNDDALYELSLLYESGEGVDKKDEAMAFELIKQLFEKDHINAIFQLGYYYDEGIGTNPDENEAFRLYKLAADKGNNDAKCKLLFLELIEENSDVQFLSGYYFEKGIGTKKDKNMAFQLYEKAAKNRNDDALCKLGLLYETGEGINKNEKKAFQLIKELAEKDHINAMFILGDYYKKGIGTKKDKHRAFQLYKEAAEYGNNDALYELSLLYESGEGVNKNEEMAFKLIKKLAEEDYIKAFSKLEWYYYKGIGTEINTKKAIELRDIDVMMKSNETQHKISLLVRDLKGIDVEEERAFKLLFALAVKEYKDAQFILEYYHKKGIKNSINVLKALELYNKILEKYIDSDAQNKLKLLCRLWEGNIFYEVVKNNRKNEKQTTNMNKILLIIVALILCLSFFISNYGLTKNIEDKFALEKHDIKFYNLAQYYIKKDARRAFKYYKGSAKKGHSKALFKLGMCYHFGIGTKIHKKKAFHLYTKSTISAKEGHNVAQYELSILYETGEGVNKDEKKSFEIIEELANKGDVSAQHRLGYYYEKGIGTDVNILKALELYHTAAENGITEAIKSSSSLLFKLGEKIIKGETKAFEIVELYQTAKDNGNLKAIMSLERLLYELGDKRKAFDIVKELADKGYANAQHRLGYYYEKGIGTHINILKARELYTMAVINENVEALKSLNDLISNHAIYNELR</sequence>
<evidence type="ECO:0000259" key="2">
    <source>
        <dbReference type="PROSITE" id="PS50011"/>
    </source>
</evidence>
<dbReference type="GO" id="GO:0004672">
    <property type="term" value="F:protein kinase activity"/>
    <property type="evidence" value="ECO:0007669"/>
    <property type="project" value="InterPro"/>
</dbReference>